<feature type="transmembrane region" description="Helical" evidence="6">
    <location>
        <begin position="274"/>
        <end position="293"/>
    </location>
</feature>
<dbReference type="CDD" id="cd06581">
    <property type="entry name" value="TM_PBP1_LivM_like"/>
    <property type="match status" value="1"/>
</dbReference>
<feature type="transmembrane region" description="Helical" evidence="6">
    <location>
        <begin position="237"/>
        <end position="262"/>
    </location>
</feature>
<gene>
    <name evidence="7" type="ORF">OTJ99_001356</name>
</gene>
<dbReference type="InterPro" id="IPR001851">
    <property type="entry name" value="ABC_transp_permease"/>
</dbReference>
<protein>
    <submittedName>
        <fullName evidence="7">Branched-chain amino acid ABC transporter permease</fullName>
    </submittedName>
</protein>
<evidence type="ECO:0000256" key="1">
    <source>
        <dbReference type="ARBA" id="ARBA00004651"/>
    </source>
</evidence>
<dbReference type="InterPro" id="IPR043428">
    <property type="entry name" value="LivM-like"/>
</dbReference>
<organism evidence="7 8">
    <name type="scientific">Caldicellulosiruptor naganoensis</name>
    <dbReference type="NCBI Taxonomy" id="29324"/>
    <lineage>
        <taxon>Bacteria</taxon>
        <taxon>Bacillati</taxon>
        <taxon>Bacillota</taxon>
        <taxon>Bacillota incertae sedis</taxon>
        <taxon>Caldicellulosiruptorales</taxon>
        <taxon>Caldicellulosiruptoraceae</taxon>
        <taxon>Caldicellulosiruptor</taxon>
    </lineage>
</organism>
<feature type="transmembrane region" description="Helical" evidence="6">
    <location>
        <begin position="115"/>
        <end position="134"/>
    </location>
</feature>
<evidence type="ECO:0000256" key="3">
    <source>
        <dbReference type="ARBA" id="ARBA00022692"/>
    </source>
</evidence>
<feature type="transmembrane region" description="Helical" evidence="6">
    <location>
        <begin position="154"/>
        <end position="175"/>
    </location>
</feature>
<keyword evidence="8" id="KW-1185">Reference proteome</keyword>
<name>A0ABY7BCM9_9FIRM</name>
<dbReference type="PANTHER" id="PTHR30482">
    <property type="entry name" value="HIGH-AFFINITY BRANCHED-CHAIN AMINO ACID TRANSPORT SYSTEM PERMEASE"/>
    <property type="match status" value="1"/>
</dbReference>
<comment type="subcellular location">
    <subcellularLocation>
        <location evidence="1">Cell membrane</location>
        <topology evidence="1">Multi-pass membrane protein</topology>
    </subcellularLocation>
</comment>
<dbReference type="PANTHER" id="PTHR30482:SF10">
    <property type="entry name" value="HIGH-AFFINITY BRANCHED-CHAIN AMINO ACID TRANSPORT PROTEIN BRAE"/>
    <property type="match status" value="1"/>
</dbReference>
<evidence type="ECO:0000313" key="7">
    <source>
        <dbReference type="EMBL" id="WAM30593.1"/>
    </source>
</evidence>
<evidence type="ECO:0000256" key="5">
    <source>
        <dbReference type="ARBA" id="ARBA00023136"/>
    </source>
</evidence>
<dbReference type="Proteomes" id="UP001164745">
    <property type="component" value="Chromosome"/>
</dbReference>
<dbReference type="RefSeq" id="WP_045164753.1">
    <property type="nucleotide sequence ID" value="NZ_CP113864.1"/>
</dbReference>
<feature type="transmembrane region" description="Helical" evidence="6">
    <location>
        <begin position="86"/>
        <end position="108"/>
    </location>
</feature>
<sequence length="311" mass="33603">MKKRFLVYFLIVVVIYAIITVLMKIGVIDDYIKLNLFLIMLNIILAVSLNLINGITGQFSLGHAGFMAIGAYTTAVLTTLEKPLPFYLTLLTGGLLAMICGLLIGLPVLRLRGDYLAIATLGFGEIIRVIVQNIDYLGGASGISDIPQGIDWTGYFVVTVITVVVILNIINSSFGRAMIAIREDEIAAEAMGINTTLYKVLAFMIGAFFAGVAGSVYAGSFGFIQPDMFNFFKSIDILVIVVLGGLGSISGSIISAIVLTVISALLQNYPEVRMILYSLILIVIMLFRPQGLMGKKEIKLSKLIPMVGGDK</sequence>
<accession>A0ABY7BCM9</accession>
<keyword evidence="2" id="KW-1003">Cell membrane</keyword>
<dbReference type="EMBL" id="CP113864">
    <property type="protein sequence ID" value="WAM30593.1"/>
    <property type="molecule type" value="Genomic_DNA"/>
</dbReference>
<evidence type="ECO:0000256" key="2">
    <source>
        <dbReference type="ARBA" id="ARBA00022475"/>
    </source>
</evidence>
<reference evidence="7" key="1">
    <citation type="submission" date="2022-12" db="EMBL/GenBank/DDBJ databases">
        <authorList>
            <person name="Bing R.G."/>
            <person name="Willard D.J."/>
            <person name="Manesh M.J.H."/>
            <person name="Laemthong T."/>
            <person name="Crosby J.R."/>
            <person name="Kelly R.M."/>
        </authorList>
    </citation>
    <scope>NUCLEOTIDE SEQUENCE</scope>
    <source>
        <strain evidence="7">DSM 8991</strain>
    </source>
</reference>
<keyword evidence="4 6" id="KW-1133">Transmembrane helix</keyword>
<feature type="transmembrane region" description="Helical" evidence="6">
    <location>
        <begin position="59"/>
        <end position="80"/>
    </location>
</feature>
<feature type="transmembrane region" description="Helical" evidence="6">
    <location>
        <begin position="7"/>
        <end position="28"/>
    </location>
</feature>
<proteinExistence type="predicted"/>
<evidence type="ECO:0000313" key="8">
    <source>
        <dbReference type="Proteomes" id="UP001164745"/>
    </source>
</evidence>
<keyword evidence="5 6" id="KW-0472">Membrane</keyword>
<keyword evidence="3 6" id="KW-0812">Transmembrane</keyword>
<dbReference type="Pfam" id="PF02653">
    <property type="entry name" value="BPD_transp_2"/>
    <property type="match status" value="1"/>
</dbReference>
<evidence type="ECO:0000256" key="6">
    <source>
        <dbReference type="SAM" id="Phobius"/>
    </source>
</evidence>
<feature type="transmembrane region" description="Helical" evidence="6">
    <location>
        <begin position="196"/>
        <end position="217"/>
    </location>
</feature>
<feature type="transmembrane region" description="Helical" evidence="6">
    <location>
        <begin position="34"/>
        <end position="52"/>
    </location>
</feature>
<evidence type="ECO:0000256" key="4">
    <source>
        <dbReference type="ARBA" id="ARBA00022989"/>
    </source>
</evidence>